<evidence type="ECO:0000313" key="2">
    <source>
        <dbReference type="EMBL" id="VEL23276.1"/>
    </source>
</evidence>
<keyword evidence="3" id="KW-1185">Reference proteome</keyword>
<dbReference type="InterPro" id="IPR013783">
    <property type="entry name" value="Ig-like_fold"/>
</dbReference>
<dbReference type="Pfam" id="PF00041">
    <property type="entry name" value="fn3"/>
    <property type="match status" value="1"/>
</dbReference>
<sequence>MEKLANFGLKSSKTSFNSHLDTESAKADHRHPTFGCITSWGSSDRGPQESLTKGVLFEAVGSGVRLSGLSAELNWDAELFVKPINTASQEVSWKSTVSICDFIYSLEYRIKDSEITKSLEIEKSETKALVTNLRPGLRYEYRLQGITFPGWVKGPFSEWVVSQTDSTGGRNRVGFDIFSVLFFT</sequence>
<protein>
    <recommendedName>
        <fullName evidence="1">Fibronectin type-III domain-containing protein</fullName>
    </recommendedName>
</protein>
<dbReference type="PROSITE" id="PS50853">
    <property type="entry name" value="FN3"/>
    <property type="match status" value="1"/>
</dbReference>
<dbReference type="CDD" id="cd00063">
    <property type="entry name" value="FN3"/>
    <property type="match status" value="1"/>
</dbReference>
<dbReference type="InterPro" id="IPR036116">
    <property type="entry name" value="FN3_sf"/>
</dbReference>
<accession>A0A3S5ALR9</accession>
<proteinExistence type="predicted"/>
<dbReference type="AlphaFoldDB" id="A0A3S5ALR9"/>
<feature type="domain" description="Fibronectin type-III" evidence="1">
    <location>
        <begin position="75"/>
        <end position="167"/>
    </location>
</feature>
<dbReference type="Proteomes" id="UP000784294">
    <property type="component" value="Unassembled WGS sequence"/>
</dbReference>
<comment type="caution">
    <text evidence="2">The sequence shown here is derived from an EMBL/GenBank/DDBJ whole genome shotgun (WGS) entry which is preliminary data.</text>
</comment>
<dbReference type="Gene3D" id="2.60.40.10">
    <property type="entry name" value="Immunoglobulins"/>
    <property type="match status" value="1"/>
</dbReference>
<reference evidence="2" key="1">
    <citation type="submission" date="2018-11" db="EMBL/GenBank/DDBJ databases">
        <authorList>
            <consortium name="Pathogen Informatics"/>
        </authorList>
    </citation>
    <scope>NUCLEOTIDE SEQUENCE</scope>
</reference>
<evidence type="ECO:0000259" key="1">
    <source>
        <dbReference type="PROSITE" id="PS50853"/>
    </source>
</evidence>
<name>A0A3S5ALR9_9PLAT</name>
<evidence type="ECO:0000313" key="3">
    <source>
        <dbReference type="Proteomes" id="UP000784294"/>
    </source>
</evidence>
<gene>
    <name evidence="2" type="ORF">PXEA_LOCUS16716</name>
</gene>
<dbReference type="EMBL" id="CAAALY010061096">
    <property type="protein sequence ID" value="VEL23276.1"/>
    <property type="molecule type" value="Genomic_DNA"/>
</dbReference>
<organism evidence="2 3">
    <name type="scientific">Protopolystoma xenopodis</name>
    <dbReference type="NCBI Taxonomy" id="117903"/>
    <lineage>
        <taxon>Eukaryota</taxon>
        <taxon>Metazoa</taxon>
        <taxon>Spiralia</taxon>
        <taxon>Lophotrochozoa</taxon>
        <taxon>Platyhelminthes</taxon>
        <taxon>Monogenea</taxon>
        <taxon>Polyopisthocotylea</taxon>
        <taxon>Polystomatidea</taxon>
        <taxon>Polystomatidae</taxon>
        <taxon>Protopolystoma</taxon>
    </lineage>
</organism>
<dbReference type="InterPro" id="IPR003961">
    <property type="entry name" value="FN3_dom"/>
</dbReference>
<dbReference type="SUPFAM" id="SSF49265">
    <property type="entry name" value="Fibronectin type III"/>
    <property type="match status" value="1"/>
</dbReference>